<comment type="caution">
    <text evidence="2">The sequence shown here is derived from an EMBL/GenBank/DDBJ whole genome shotgun (WGS) entry which is preliminary data.</text>
</comment>
<sequence>MTIAKPTSIAFYAMDLSNNSNWPKKQNTTSNTNKSMTEGIKLFLQSSTFKQQEKERQKNSKRPILETKPNQTPNIPNLFFLRTQLRKPRIVQGGSHESLKISKIKHMHWYVYQSQLDHLFRDG</sequence>
<feature type="region of interest" description="Disordered" evidence="1">
    <location>
        <begin position="47"/>
        <end position="75"/>
    </location>
</feature>
<organism evidence="2">
    <name type="scientific">Medicago truncatula</name>
    <name type="common">Barrel medic</name>
    <name type="synonym">Medicago tribuloides</name>
    <dbReference type="NCBI Taxonomy" id="3880"/>
    <lineage>
        <taxon>Eukaryota</taxon>
        <taxon>Viridiplantae</taxon>
        <taxon>Streptophyta</taxon>
        <taxon>Embryophyta</taxon>
        <taxon>Tracheophyta</taxon>
        <taxon>Spermatophyta</taxon>
        <taxon>Magnoliopsida</taxon>
        <taxon>eudicotyledons</taxon>
        <taxon>Gunneridae</taxon>
        <taxon>Pentapetalae</taxon>
        <taxon>rosids</taxon>
        <taxon>fabids</taxon>
        <taxon>Fabales</taxon>
        <taxon>Fabaceae</taxon>
        <taxon>Papilionoideae</taxon>
        <taxon>50 kb inversion clade</taxon>
        <taxon>NPAAA clade</taxon>
        <taxon>Hologalegina</taxon>
        <taxon>IRL clade</taxon>
        <taxon>Trifolieae</taxon>
        <taxon>Medicago</taxon>
    </lineage>
</organism>
<evidence type="ECO:0000256" key="1">
    <source>
        <dbReference type="SAM" id="MobiDB-lite"/>
    </source>
</evidence>
<dbReference type="EMBL" id="PSQE01000002">
    <property type="protein sequence ID" value="RHN75742.1"/>
    <property type="molecule type" value="Genomic_DNA"/>
</dbReference>
<dbReference type="AlphaFoldDB" id="A0A396JEN1"/>
<feature type="region of interest" description="Disordered" evidence="1">
    <location>
        <begin position="18"/>
        <end position="37"/>
    </location>
</feature>
<protein>
    <submittedName>
        <fullName evidence="2">Uncharacterized protein</fullName>
    </submittedName>
</protein>
<accession>A0A396JEN1</accession>
<feature type="compositionally biased region" description="Polar residues" evidence="1">
    <location>
        <begin position="18"/>
        <end position="36"/>
    </location>
</feature>
<dbReference type="Proteomes" id="UP000265566">
    <property type="component" value="Chromosome 2"/>
</dbReference>
<evidence type="ECO:0000313" key="2">
    <source>
        <dbReference type="EMBL" id="RHN75742.1"/>
    </source>
</evidence>
<name>A0A396JEN1_MEDTR</name>
<dbReference type="Gramene" id="rna11984">
    <property type="protein sequence ID" value="RHN75742.1"/>
    <property type="gene ID" value="gene11984"/>
</dbReference>
<proteinExistence type="predicted"/>
<reference evidence="2" key="1">
    <citation type="journal article" date="2018" name="Nat. Plants">
        <title>Whole-genome landscape of Medicago truncatula symbiotic genes.</title>
        <authorList>
            <person name="Pecrix Y."/>
            <person name="Gamas P."/>
            <person name="Carrere S."/>
        </authorList>
    </citation>
    <scope>NUCLEOTIDE SEQUENCE</scope>
    <source>
        <tissue evidence="2">Leaves</tissue>
    </source>
</reference>
<gene>
    <name evidence="2" type="ORF">MtrunA17_Chr2g0324541</name>
</gene>